<proteinExistence type="predicted"/>
<dbReference type="Proteomes" id="UP001152649">
    <property type="component" value="Unassembled WGS sequence"/>
</dbReference>
<feature type="transmembrane region" description="Helical" evidence="1">
    <location>
        <begin position="59"/>
        <end position="76"/>
    </location>
</feature>
<feature type="transmembrane region" description="Helical" evidence="1">
    <location>
        <begin position="249"/>
        <end position="269"/>
    </location>
</feature>
<dbReference type="GO" id="GO:0003959">
    <property type="term" value="F:NADPH dehydrogenase activity"/>
    <property type="evidence" value="ECO:0007669"/>
    <property type="project" value="InterPro"/>
</dbReference>
<feature type="transmembrane region" description="Helical" evidence="1">
    <location>
        <begin position="218"/>
        <end position="237"/>
    </location>
</feature>
<dbReference type="InterPro" id="IPR001155">
    <property type="entry name" value="OxRdtase_FMN_N"/>
</dbReference>
<dbReference type="InterPro" id="IPR044926">
    <property type="entry name" value="RGS_subdomain_2"/>
</dbReference>
<evidence type="ECO:0000256" key="1">
    <source>
        <dbReference type="SAM" id="Phobius"/>
    </source>
</evidence>
<sequence>MATSMADLTVYNMPPLPPNWDRVGVFYISFCVTWTTLLIAGMIFCVINHRVPILRVRGLPLSFSAIILLHVYWILGQITYPIGATMPTVLAYDVQFFGMGVYFPLGIALFQASNLRFLHVARTQKQQFASSETRTRAHCNGADSSWLCRLRNMDYMKRALTFIGIGMVIQFLITLGMWFACAKYHPTYGIPGTEIPEGLLLPEQIVFLGRGWEWWPSMLWQVIWTWIAAPILIWKAWGIRDTMGWRTQTMACCLSSLHATPMFLIASYVPTFAKVNVYFTPSQWIHVSIMMWEICTVFIPIFEVFKLWSVERKANRSMAKYDSNATIIETSPSAKWNNESSSTLAEKTQSVVSFDSQSDRLYTMDALEHVLSKNAIQLQEFAALSDFSGENIAFLSDLGAWKSRWSEIPDAKTRSNAFNEALWIYADFISTQDAEFPLNLSSKSLKQMEAIFEKPTRTLLGEKKVNHTSPFETDISSTPLHEAIADRGTYTGEVPADFDLGVFNDVQDHIKYLVLTNTFPKFLDSMRRRSTDTERSDFSGVSDSSMTSWISKQRHLILHPCPKPPAGTARNPQTNGKPIPKLFKPLTVRGVTFQNRLGLAPMCQYSAENGKMTAWHMAHYGAIAQRGPGIMIIEATGVVPEGRITPGCLGIWEDAQIAPLKQVVEFAHSQGQKIGIQLAHGGRKASTVAPWLGGVVANNNSGGWTDNVKGPSAIPFAEGDPMPKEMTEDDIAELKAAWVAATKRALAAGCDFIEIHSAHGYLLSSFLSPSSNQRTDKYGGSFENRIRLPLEIAQLTRETVGEEVPVFLRVSASDWVESEKGWKVEDTVQFAEALAAQGCVDLIDISSGGVHAAQKITSGAGFQVPFAAAVKKAVGDKMLVSAVGMINSGTMAEKIIDVDDIDVILVGRSFQRDTGLAWQFAKDLDVEIAMAAQIRWGFTNFRNASEYIQPNSMKASFFD</sequence>
<dbReference type="EMBL" id="CAJVPG010000332">
    <property type="protein sequence ID" value="CAG8392436.1"/>
    <property type="molecule type" value="Genomic_DNA"/>
</dbReference>
<dbReference type="OrthoDB" id="5313079at2759"/>
<dbReference type="PANTHER" id="PTHR43303:SF7">
    <property type="entry name" value="FLAVIN OXIDOREDUCTASE, PUTATIVE (AFU_ORTHOLOGUE AFUA_7G06420)-RELATED"/>
    <property type="match status" value="1"/>
</dbReference>
<gene>
    <name evidence="3" type="ORF">PSALAMII_LOCUS6903</name>
</gene>
<dbReference type="PROSITE" id="PS50132">
    <property type="entry name" value="RGS"/>
    <property type="match status" value="1"/>
</dbReference>
<dbReference type="Gene3D" id="3.20.20.70">
    <property type="entry name" value="Aldolase class I"/>
    <property type="match status" value="1"/>
</dbReference>
<keyword evidence="1" id="KW-0472">Membrane</keyword>
<dbReference type="CDD" id="cd02932">
    <property type="entry name" value="OYE_YqiM_FMN"/>
    <property type="match status" value="1"/>
</dbReference>
<accession>A0A9W4JHX3</accession>
<dbReference type="GO" id="GO:0010181">
    <property type="term" value="F:FMN binding"/>
    <property type="evidence" value="ECO:0007669"/>
    <property type="project" value="InterPro"/>
</dbReference>
<dbReference type="Gene3D" id="1.10.167.10">
    <property type="entry name" value="Regulator of G-protein Signalling 4, domain 2"/>
    <property type="match status" value="1"/>
</dbReference>
<feature type="transmembrane region" description="Helical" evidence="1">
    <location>
        <begin position="159"/>
        <end position="180"/>
    </location>
</feature>
<reference evidence="3" key="1">
    <citation type="submission" date="2021-07" db="EMBL/GenBank/DDBJ databases">
        <authorList>
            <person name="Branca A.L. A."/>
        </authorList>
    </citation>
    <scope>NUCLEOTIDE SEQUENCE</scope>
</reference>
<name>A0A9W4JHX3_9EURO</name>
<comment type="caution">
    <text evidence="3">The sequence shown here is derived from an EMBL/GenBank/DDBJ whole genome shotgun (WGS) entry which is preliminary data.</text>
</comment>
<dbReference type="SUPFAM" id="SSF51395">
    <property type="entry name" value="FMN-linked oxidoreductases"/>
    <property type="match status" value="1"/>
</dbReference>
<dbReference type="AlphaFoldDB" id="A0A9W4JHX3"/>
<dbReference type="GO" id="GO:0050661">
    <property type="term" value="F:NADP binding"/>
    <property type="evidence" value="ECO:0007669"/>
    <property type="project" value="InterPro"/>
</dbReference>
<evidence type="ECO:0000313" key="4">
    <source>
        <dbReference type="Proteomes" id="UP001152649"/>
    </source>
</evidence>
<dbReference type="SUPFAM" id="SSF48097">
    <property type="entry name" value="Regulator of G-protein signaling, RGS"/>
    <property type="match status" value="1"/>
</dbReference>
<dbReference type="InterPro" id="IPR013785">
    <property type="entry name" value="Aldolase_TIM"/>
</dbReference>
<feature type="transmembrane region" description="Helical" evidence="1">
    <location>
        <begin position="96"/>
        <end position="118"/>
    </location>
</feature>
<dbReference type="InterPro" id="IPR044152">
    <property type="entry name" value="YqjM-like"/>
</dbReference>
<dbReference type="InterPro" id="IPR036305">
    <property type="entry name" value="RGS_sf"/>
</dbReference>
<dbReference type="InterPro" id="IPR016137">
    <property type="entry name" value="RGS"/>
</dbReference>
<dbReference type="Pfam" id="PF00724">
    <property type="entry name" value="Oxidored_FMN"/>
    <property type="match status" value="1"/>
</dbReference>
<evidence type="ECO:0000313" key="3">
    <source>
        <dbReference type="EMBL" id="CAG8392436.1"/>
    </source>
</evidence>
<evidence type="ECO:0000259" key="2">
    <source>
        <dbReference type="PROSITE" id="PS50132"/>
    </source>
</evidence>
<protein>
    <recommendedName>
        <fullName evidence="2">RGS domain-containing protein</fullName>
    </recommendedName>
</protein>
<keyword evidence="4" id="KW-1185">Reference proteome</keyword>
<feature type="domain" description="RGS" evidence="2">
    <location>
        <begin position="385"/>
        <end position="525"/>
    </location>
</feature>
<keyword evidence="1" id="KW-1133">Transmembrane helix</keyword>
<feature type="transmembrane region" description="Helical" evidence="1">
    <location>
        <begin position="25"/>
        <end position="47"/>
    </location>
</feature>
<organism evidence="3 4">
    <name type="scientific">Penicillium salamii</name>
    <dbReference type="NCBI Taxonomy" id="1612424"/>
    <lineage>
        <taxon>Eukaryota</taxon>
        <taxon>Fungi</taxon>
        <taxon>Dikarya</taxon>
        <taxon>Ascomycota</taxon>
        <taxon>Pezizomycotina</taxon>
        <taxon>Eurotiomycetes</taxon>
        <taxon>Eurotiomycetidae</taxon>
        <taxon>Eurotiales</taxon>
        <taxon>Aspergillaceae</taxon>
        <taxon>Penicillium</taxon>
    </lineage>
</organism>
<feature type="transmembrane region" description="Helical" evidence="1">
    <location>
        <begin position="289"/>
        <end position="308"/>
    </location>
</feature>
<keyword evidence="1" id="KW-0812">Transmembrane</keyword>
<dbReference type="PANTHER" id="PTHR43303">
    <property type="entry name" value="NADPH DEHYDROGENASE C23G7.10C-RELATED"/>
    <property type="match status" value="1"/>
</dbReference>